<dbReference type="AlphaFoldDB" id="A0A5M6J0U3"/>
<evidence type="ECO:0000256" key="3">
    <source>
        <dbReference type="SAM" id="Phobius"/>
    </source>
</evidence>
<keyword evidence="1" id="KW-0175">Coiled coil</keyword>
<feature type="transmembrane region" description="Helical" evidence="3">
    <location>
        <begin position="61"/>
        <end position="82"/>
    </location>
</feature>
<keyword evidence="3" id="KW-0472">Membrane</keyword>
<evidence type="ECO:0000256" key="2">
    <source>
        <dbReference type="SAM" id="MobiDB-lite"/>
    </source>
</evidence>
<evidence type="ECO:0000256" key="1">
    <source>
        <dbReference type="SAM" id="Coils"/>
    </source>
</evidence>
<dbReference type="OrthoDB" id="8477685at2"/>
<dbReference type="Pfam" id="PF13779">
    <property type="entry name" value="DUF4175"/>
    <property type="match status" value="1"/>
</dbReference>
<keyword evidence="5" id="KW-1185">Reference proteome</keyword>
<accession>A0A5M6J0U3</accession>
<feature type="compositionally biased region" description="Basic and acidic residues" evidence="2">
    <location>
        <begin position="602"/>
        <end position="618"/>
    </location>
</feature>
<feature type="region of interest" description="Disordered" evidence="2">
    <location>
        <begin position="602"/>
        <end position="625"/>
    </location>
</feature>
<reference evidence="4 5" key="1">
    <citation type="submission" date="2019-09" db="EMBL/GenBank/DDBJ databases">
        <title>Genome sequence of Rhodovastum atsumiense, a diverse member of the Acetobacteraceae family of non-sulfur purple photosynthetic bacteria.</title>
        <authorList>
            <person name="Meyer T."/>
            <person name="Kyndt J."/>
        </authorList>
    </citation>
    <scope>NUCLEOTIDE SEQUENCE [LARGE SCALE GENOMIC DNA]</scope>
    <source>
        <strain evidence="4 5">DSM 21279</strain>
    </source>
</reference>
<keyword evidence="3" id="KW-1133">Transmembrane helix</keyword>
<dbReference type="RefSeq" id="WP_150039790.1">
    <property type="nucleotide sequence ID" value="NZ_OW485601.1"/>
</dbReference>
<gene>
    <name evidence="4" type="ORF">F1189_06185</name>
</gene>
<dbReference type="InterPro" id="IPR012683">
    <property type="entry name" value="CHP02302_TM"/>
</dbReference>
<dbReference type="EMBL" id="VWPK01000007">
    <property type="protein sequence ID" value="KAA5613275.1"/>
    <property type="molecule type" value="Genomic_DNA"/>
</dbReference>
<dbReference type="Proteomes" id="UP000325255">
    <property type="component" value="Unassembled WGS sequence"/>
</dbReference>
<comment type="caution">
    <text evidence="4">The sequence shown here is derived from an EMBL/GenBank/DDBJ whole genome shotgun (WGS) entry which is preliminary data.</text>
</comment>
<keyword evidence="3" id="KW-0812">Transmembrane</keyword>
<feature type="transmembrane region" description="Helical" evidence="3">
    <location>
        <begin position="36"/>
        <end position="55"/>
    </location>
</feature>
<evidence type="ECO:0000313" key="5">
    <source>
        <dbReference type="Proteomes" id="UP000325255"/>
    </source>
</evidence>
<proteinExistence type="predicted"/>
<sequence length="656" mass="71778">MTGEPAETEDRRAVLLQRLHRQRAWARAVLLFERTWPALWPPLGVAGVFLCLAWLDVLPLLPPWLHAALLAAAVVAVIVPLVRGLRRISRPDDADADRRLEQASGLRHRPLTVLHDQPALPGTDALWRAHVARTVAQLGRLRVGLPHPGLAARDPRALRGALVVALAASLGIAGDEAPSRLARALWPSWAPAPAAPATELQAWITPPAYTRQAPVFLKAEGGAATVPAGSHLTVSVTGGRGMPALSLAGTALPMQALDGASFQADAELAGGGRLAVRRGGTELAAWDLTVVANAAPLVSWPEPPGAAPSGGRMPQTRLPWQVSHAYGVVALQAELHLRDRPQAPALVVPVPLPGGTPKQAKGARQQDLTAHPWAGLPVIARLVARDASGLAGSSAEEAFTLPERRFDNPAARLLMELRRQLTLRPEDRTPVIEALDLIAAMDEIWKDDEPAFLNLRAITALLDRGRGQPAVDEAQNRMWALALHLEEGATDRTARALEQAREALREALEAQQRGEKVDPAEIDRRMQAVEEALQRNLQALAEQARRNPDSEAFDPNAHRLDTRDMQRLAEQMRDAAREGRMDEARQKLAELEKMLEEMKNFRPGRMTERERERAEKRQKGQQQMNTLQDIVQRLGTLLDHVHERGDAPPVPPRWRP</sequence>
<protein>
    <submittedName>
        <fullName evidence="4">DUF4175 domain-containing protein</fullName>
    </submittedName>
</protein>
<evidence type="ECO:0000313" key="4">
    <source>
        <dbReference type="EMBL" id="KAA5613275.1"/>
    </source>
</evidence>
<feature type="coiled-coil region" evidence="1">
    <location>
        <begin position="490"/>
        <end position="517"/>
    </location>
</feature>
<organism evidence="4 5">
    <name type="scientific">Rhodovastum atsumiense</name>
    <dbReference type="NCBI Taxonomy" id="504468"/>
    <lineage>
        <taxon>Bacteria</taxon>
        <taxon>Pseudomonadati</taxon>
        <taxon>Pseudomonadota</taxon>
        <taxon>Alphaproteobacteria</taxon>
        <taxon>Acetobacterales</taxon>
        <taxon>Acetobacteraceae</taxon>
        <taxon>Rhodovastum</taxon>
    </lineage>
</organism>
<name>A0A5M6J0U3_9PROT</name>